<dbReference type="Proteomes" id="UP000092021">
    <property type="component" value="Unassembled WGS sequence"/>
</dbReference>
<accession>A0A657IVC1</accession>
<feature type="compositionally biased region" description="Polar residues" evidence="1">
    <location>
        <begin position="1"/>
        <end position="14"/>
    </location>
</feature>
<feature type="region of interest" description="Disordered" evidence="1">
    <location>
        <begin position="1"/>
        <end position="61"/>
    </location>
</feature>
<evidence type="ECO:0000256" key="1">
    <source>
        <dbReference type="SAM" id="MobiDB-lite"/>
    </source>
</evidence>
<feature type="compositionally biased region" description="Polar residues" evidence="1">
    <location>
        <begin position="24"/>
        <end position="36"/>
    </location>
</feature>
<dbReference type="AlphaFoldDB" id="A0A657IVC1"/>
<evidence type="ECO:0000313" key="3">
    <source>
        <dbReference type="Proteomes" id="UP000092021"/>
    </source>
</evidence>
<dbReference type="EMBL" id="LWGZ01000351">
    <property type="protein sequence ID" value="OAX63101.1"/>
    <property type="molecule type" value="Genomic_DNA"/>
</dbReference>
<comment type="caution">
    <text evidence="2">The sequence shown here is derived from an EMBL/GenBank/DDBJ whole genome shotgun (WGS) entry which is preliminary data.</text>
</comment>
<reference evidence="2 3" key="1">
    <citation type="submission" date="2016-04" db="EMBL/GenBank/DDBJ databases">
        <title>Identification of putative biosynthetic pathways for the production of bioactive secondary metabolites by the marine actinomycete Kocuria kristinae RUTW2-3.</title>
        <authorList>
            <person name="Waterworth S.C."/>
            <person name="Walmsley T.A."/>
            <person name="Matongo T."/>
            <person name="Davies-Coleman M.T."/>
            <person name="Dorrington R.A."/>
        </authorList>
    </citation>
    <scope>NUCLEOTIDE SEQUENCE [LARGE SCALE GENOMIC DNA]</scope>
    <source>
        <strain evidence="2 3">RUTW4-5</strain>
    </source>
</reference>
<proteinExistence type="predicted"/>
<sequence>MMVTPLTSRNTVSTRYPRHRPRNTSRAMTPPTTSAHGTRADPARRRTAPISSTTPMGRMMP</sequence>
<organism evidence="2 3">
    <name type="scientific">Rothia kristinae</name>
    <dbReference type="NCBI Taxonomy" id="37923"/>
    <lineage>
        <taxon>Bacteria</taxon>
        <taxon>Bacillati</taxon>
        <taxon>Actinomycetota</taxon>
        <taxon>Actinomycetes</taxon>
        <taxon>Micrococcales</taxon>
        <taxon>Micrococcaceae</taxon>
        <taxon>Rothia</taxon>
    </lineage>
</organism>
<evidence type="ECO:0000313" key="2">
    <source>
        <dbReference type="EMBL" id="OAX63101.1"/>
    </source>
</evidence>
<name>A0A657IVC1_9MICC</name>
<protein>
    <submittedName>
        <fullName evidence="2">Uncharacterized protein</fullName>
    </submittedName>
</protein>
<gene>
    <name evidence="2" type="ORF">A5N15_04210</name>
</gene>